<dbReference type="HOGENOM" id="CLU_2414758_0_0_1"/>
<protein>
    <submittedName>
        <fullName evidence="1">Uncharacterized protein</fullName>
    </submittedName>
</protein>
<evidence type="ECO:0000313" key="1">
    <source>
        <dbReference type="EMBL" id="KIK46539.1"/>
    </source>
</evidence>
<dbReference type="AlphaFoldDB" id="A0A0D0BA17"/>
<dbReference type="InParanoid" id="A0A0D0BA17"/>
<organism evidence="1 2">
    <name type="scientific">Suillus luteus UH-Slu-Lm8-n1</name>
    <dbReference type="NCBI Taxonomy" id="930992"/>
    <lineage>
        <taxon>Eukaryota</taxon>
        <taxon>Fungi</taxon>
        <taxon>Dikarya</taxon>
        <taxon>Basidiomycota</taxon>
        <taxon>Agaricomycotina</taxon>
        <taxon>Agaricomycetes</taxon>
        <taxon>Agaricomycetidae</taxon>
        <taxon>Boletales</taxon>
        <taxon>Suillineae</taxon>
        <taxon>Suillaceae</taxon>
        <taxon>Suillus</taxon>
    </lineage>
</organism>
<sequence length="92" mass="10246">MRLCCLAPSRVARIHICNRRRLPPTYVILKTGRQNYGQFCVLIRGVKSAKSVTGYCDISTKKRNISASAHKGVISTFLSCRMAPQSSQVGCW</sequence>
<keyword evidence="2" id="KW-1185">Reference proteome</keyword>
<dbReference type="Proteomes" id="UP000054485">
    <property type="component" value="Unassembled WGS sequence"/>
</dbReference>
<gene>
    <name evidence="1" type="ORF">CY34DRAFT_800393</name>
</gene>
<evidence type="ECO:0000313" key="2">
    <source>
        <dbReference type="Proteomes" id="UP000054485"/>
    </source>
</evidence>
<reference evidence="2" key="2">
    <citation type="submission" date="2015-01" db="EMBL/GenBank/DDBJ databases">
        <title>Evolutionary Origins and Diversification of the Mycorrhizal Mutualists.</title>
        <authorList>
            <consortium name="DOE Joint Genome Institute"/>
            <consortium name="Mycorrhizal Genomics Consortium"/>
            <person name="Kohler A."/>
            <person name="Kuo A."/>
            <person name="Nagy L.G."/>
            <person name="Floudas D."/>
            <person name="Copeland A."/>
            <person name="Barry K.W."/>
            <person name="Cichocki N."/>
            <person name="Veneault-Fourrey C."/>
            <person name="LaButti K."/>
            <person name="Lindquist E.A."/>
            <person name="Lipzen A."/>
            <person name="Lundell T."/>
            <person name="Morin E."/>
            <person name="Murat C."/>
            <person name="Riley R."/>
            <person name="Ohm R."/>
            <person name="Sun H."/>
            <person name="Tunlid A."/>
            <person name="Henrissat B."/>
            <person name="Grigoriev I.V."/>
            <person name="Hibbett D.S."/>
            <person name="Martin F."/>
        </authorList>
    </citation>
    <scope>NUCLEOTIDE SEQUENCE [LARGE SCALE GENOMIC DNA]</scope>
    <source>
        <strain evidence="2">UH-Slu-Lm8-n1</strain>
    </source>
</reference>
<reference evidence="1 2" key="1">
    <citation type="submission" date="2014-04" db="EMBL/GenBank/DDBJ databases">
        <authorList>
            <consortium name="DOE Joint Genome Institute"/>
            <person name="Kuo A."/>
            <person name="Ruytinx J."/>
            <person name="Rineau F."/>
            <person name="Colpaert J."/>
            <person name="Kohler A."/>
            <person name="Nagy L.G."/>
            <person name="Floudas D."/>
            <person name="Copeland A."/>
            <person name="Barry K.W."/>
            <person name="Cichocki N."/>
            <person name="Veneault-Fourrey C."/>
            <person name="LaButti K."/>
            <person name="Lindquist E.A."/>
            <person name="Lipzen A."/>
            <person name="Lundell T."/>
            <person name="Morin E."/>
            <person name="Murat C."/>
            <person name="Sun H."/>
            <person name="Tunlid A."/>
            <person name="Henrissat B."/>
            <person name="Grigoriev I.V."/>
            <person name="Hibbett D.S."/>
            <person name="Martin F."/>
            <person name="Nordberg H.P."/>
            <person name="Cantor M.N."/>
            <person name="Hua S.X."/>
        </authorList>
    </citation>
    <scope>NUCLEOTIDE SEQUENCE [LARGE SCALE GENOMIC DNA]</scope>
    <source>
        <strain evidence="1 2">UH-Slu-Lm8-n1</strain>
    </source>
</reference>
<accession>A0A0D0BA17</accession>
<name>A0A0D0BA17_9AGAM</name>
<proteinExistence type="predicted"/>
<dbReference type="EMBL" id="KN835158">
    <property type="protein sequence ID" value="KIK46539.1"/>
    <property type="molecule type" value="Genomic_DNA"/>
</dbReference>